<organism evidence="9 11">
    <name type="scientific">Brevibacterium aurantiacum</name>
    <dbReference type="NCBI Taxonomy" id="273384"/>
    <lineage>
        <taxon>Bacteria</taxon>
        <taxon>Bacillati</taxon>
        <taxon>Actinomycetota</taxon>
        <taxon>Actinomycetes</taxon>
        <taxon>Micrococcales</taxon>
        <taxon>Brevibacteriaceae</taxon>
        <taxon>Brevibacterium</taxon>
    </lineage>
</organism>
<dbReference type="Proteomes" id="UP000282731">
    <property type="component" value="Chromosome"/>
</dbReference>
<dbReference type="GO" id="GO:0003700">
    <property type="term" value="F:DNA-binding transcription factor activity"/>
    <property type="evidence" value="ECO:0007669"/>
    <property type="project" value="TreeGrafter"/>
</dbReference>
<dbReference type="SUPFAM" id="SSF46689">
    <property type="entry name" value="Homeodomain-like"/>
    <property type="match status" value="1"/>
</dbReference>
<dbReference type="AlphaFoldDB" id="A0A2A3X778"/>
<dbReference type="Proteomes" id="UP000218377">
    <property type="component" value="Unassembled WGS sequence"/>
</dbReference>
<dbReference type="EMBL" id="NRGX01000001">
    <property type="protein sequence ID" value="PCC19521.1"/>
    <property type="molecule type" value="Genomic_DNA"/>
</dbReference>
<accession>A0A2A3X778</accession>
<dbReference type="Pfam" id="PF13977">
    <property type="entry name" value="TetR_C_6"/>
    <property type="match status" value="1"/>
</dbReference>
<dbReference type="EMBL" id="CP025334">
    <property type="protein sequence ID" value="AZT96859.1"/>
    <property type="molecule type" value="Genomic_DNA"/>
</dbReference>
<evidence type="ECO:0000256" key="4">
    <source>
        <dbReference type="ARBA" id="ARBA00023163"/>
    </source>
</evidence>
<dbReference type="EMBL" id="NRGQ01000003">
    <property type="protein sequence ID" value="PCC44455.1"/>
    <property type="molecule type" value="Genomic_DNA"/>
</dbReference>
<dbReference type="SUPFAM" id="SSF48498">
    <property type="entry name" value="Tetracyclin repressor-like, C-terminal domain"/>
    <property type="match status" value="1"/>
</dbReference>
<dbReference type="EMBL" id="CP025330">
    <property type="protein sequence ID" value="AZT93076.1"/>
    <property type="molecule type" value="Genomic_DNA"/>
</dbReference>
<keyword evidence="4" id="KW-0804">Transcription</keyword>
<dbReference type="PROSITE" id="PS50977">
    <property type="entry name" value="HTH_TETR_2"/>
    <property type="match status" value="1"/>
</dbReference>
<evidence type="ECO:0000313" key="7">
    <source>
        <dbReference type="EMBL" id="AZT93076.1"/>
    </source>
</evidence>
<dbReference type="Gene3D" id="1.10.357.10">
    <property type="entry name" value="Tetracycline Repressor, domain 2"/>
    <property type="match status" value="1"/>
</dbReference>
<gene>
    <name evidence="10" type="ORF">CIK65_02385</name>
    <name evidence="9" type="ORF">CIK79_15250</name>
    <name evidence="7" type="ORF">CXR23_07910</name>
    <name evidence="8" type="ORF">CXR27_07465</name>
</gene>
<keyword evidence="1" id="KW-0678">Repressor</keyword>
<feature type="DNA-binding region" description="H-T-H motif" evidence="5">
    <location>
        <begin position="34"/>
        <end position="53"/>
    </location>
</feature>
<sequence length="201" mass="21850">MVPKVTDEHREAMRTRIQDAALTCFSRKGFAGASMADIIREADLSAGAVYVYYSSKAELTLDAGRRIMEQRAAELQDFGSADEVPPPQQVFPNLLNTILRDSPFAPLLLQVWAEASHSPDFAKVAAKIYTDLIDRFTAYLSAYFHRGAGLGTDAAEAKAEQIAPAVLALMQGAIVQNAIFGEDSRERIASAIEALLTEIAD</sequence>
<dbReference type="InterPro" id="IPR050109">
    <property type="entry name" value="HTH-type_TetR-like_transc_reg"/>
</dbReference>
<evidence type="ECO:0000256" key="5">
    <source>
        <dbReference type="PROSITE-ProRule" id="PRU00335"/>
    </source>
</evidence>
<evidence type="ECO:0000259" key="6">
    <source>
        <dbReference type="PROSITE" id="PS50977"/>
    </source>
</evidence>
<protein>
    <submittedName>
        <fullName evidence="9">TetR/AcrR family transcriptional regulator</fullName>
    </submittedName>
</protein>
<dbReference type="PANTHER" id="PTHR30055">
    <property type="entry name" value="HTH-TYPE TRANSCRIPTIONAL REGULATOR RUTR"/>
    <property type="match status" value="1"/>
</dbReference>
<keyword evidence="3 5" id="KW-0238">DNA-binding</keyword>
<evidence type="ECO:0000256" key="3">
    <source>
        <dbReference type="ARBA" id="ARBA00023125"/>
    </source>
</evidence>
<evidence type="ECO:0000256" key="2">
    <source>
        <dbReference type="ARBA" id="ARBA00023015"/>
    </source>
</evidence>
<dbReference type="InterPro" id="IPR009057">
    <property type="entry name" value="Homeodomain-like_sf"/>
</dbReference>
<dbReference type="InterPro" id="IPR036271">
    <property type="entry name" value="Tet_transcr_reg_TetR-rel_C_sf"/>
</dbReference>
<reference evidence="13 14" key="2">
    <citation type="submission" date="2017-12" db="EMBL/GenBank/DDBJ databases">
        <authorList>
            <person name="Levesque S."/>
        </authorList>
    </citation>
    <scope>NUCLEOTIDE SEQUENCE [LARGE SCALE GENOMIC DNA]</scope>
    <source>
        <strain evidence="7 14">SMQ-1417</strain>
        <strain evidence="8 13">SMQ-1420</strain>
    </source>
</reference>
<feature type="domain" description="HTH tetR-type" evidence="6">
    <location>
        <begin position="11"/>
        <end position="71"/>
    </location>
</feature>
<evidence type="ECO:0000313" key="11">
    <source>
        <dbReference type="Proteomes" id="UP000218377"/>
    </source>
</evidence>
<name>A0A2A3X778_BREAU</name>
<dbReference type="GO" id="GO:0000976">
    <property type="term" value="F:transcription cis-regulatory region binding"/>
    <property type="evidence" value="ECO:0007669"/>
    <property type="project" value="TreeGrafter"/>
</dbReference>
<dbReference type="OrthoDB" id="3190535at2"/>
<evidence type="ECO:0000313" key="14">
    <source>
        <dbReference type="Proteomes" id="UP000283000"/>
    </source>
</evidence>
<evidence type="ECO:0000313" key="13">
    <source>
        <dbReference type="Proteomes" id="UP000282731"/>
    </source>
</evidence>
<proteinExistence type="predicted"/>
<dbReference type="PRINTS" id="PR00455">
    <property type="entry name" value="HTHTETR"/>
</dbReference>
<dbReference type="Pfam" id="PF00440">
    <property type="entry name" value="TetR_N"/>
    <property type="match status" value="1"/>
</dbReference>
<dbReference type="Gene3D" id="1.10.10.60">
    <property type="entry name" value="Homeodomain-like"/>
    <property type="match status" value="1"/>
</dbReference>
<evidence type="ECO:0000313" key="9">
    <source>
        <dbReference type="EMBL" id="PCC19521.1"/>
    </source>
</evidence>
<dbReference type="PANTHER" id="PTHR30055:SF226">
    <property type="entry name" value="HTH-TYPE TRANSCRIPTIONAL REGULATOR PKSA"/>
    <property type="match status" value="1"/>
</dbReference>
<dbReference type="InterPro" id="IPR001647">
    <property type="entry name" value="HTH_TetR"/>
</dbReference>
<reference evidence="13 14" key="3">
    <citation type="submission" date="2019-01" db="EMBL/GenBank/DDBJ databases">
        <title>Comparative genomic analysis of Brevibacterium aurantiacum sheds light on its evolution and its adaptation to smear-ripened cheeses.</title>
        <authorList>
            <person name="Moineau S."/>
        </authorList>
    </citation>
    <scope>NUCLEOTIDE SEQUENCE [LARGE SCALE GENOMIC DNA]</scope>
    <source>
        <strain evidence="7 14">SMQ-1417</strain>
        <strain evidence="8 13">SMQ-1420</strain>
    </source>
</reference>
<evidence type="ECO:0000313" key="8">
    <source>
        <dbReference type="EMBL" id="AZT96859.1"/>
    </source>
</evidence>
<keyword evidence="2" id="KW-0805">Transcription regulation</keyword>
<evidence type="ECO:0000313" key="10">
    <source>
        <dbReference type="EMBL" id="PCC44455.1"/>
    </source>
</evidence>
<dbReference type="Proteomes" id="UP000218620">
    <property type="component" value="Unassembled WGS sequence"/>
</dbReference>
<reference evidence="11 12" key="1">
    <citation type="journal article" date="2017" name="Elife">
        <title>Extensive horizontal gene transfer in cheese-associated bacteria.</title>
        <authorList>
            <person name="Bonham K.S."/>
            <person name="Wolfe B.E."/>
            <person name="Dutton R.J."/>
        </authorList>
    </citation>
    <scope>NUCLEOTIDE SEQUENCE [LARGE SCALE GENOMIC DNA]</scope>
    <source>
        <strain evidence="10 12">962_8</strain>
        <strain evidence="9 11">JB5</strain>
    </source>
</reference>
<dbReference type="Proteomes" id="UP000283000">
    <property type="component" value="Chromosome"/>
</dbReference>
<evidence type="ECO:0000313" key="12">
    <source>
        <dbReference type="Proteomes" id="UP000218620"/>
    </source>
</evidence>
<dbReference type="InterPro" id="IPR039538">
    <property type="entry name" value="BetI_C"/>
</dbReference>
<evidence type="ECO:0000256" key="1">
    <source>
        <dbReference type="ARBA" id="ARBA00022491"/>
    </source>
</evidence>